<keyword evidence="3" id="KW-1185">Reference proteome</keyword>
<evidence type="ECO:0000256" key="1">
    <source>
        <dbReference type="SAM" id="Phobius"/>
    </source>
</evidence>
<accession>A0A1D1UQU1</accession>
<keyword evidence="1" id="KW-0472">Membrane</keyword>
<sequence length="461" mass="52461">MLLRTNIMALEPDQALIHMVTDVISESHLSYLRFSGLYPSSWRVARMGKSHSKPSWALIWTHCVAVLISALAVVSLTDYTMYFIKDIAKMEFFRFMTFTLRLALTEQTVSIFVIFIWKRREISELLLDMSRILTWMEKRYSLRLRRIRNVSALLAFIWIGFWLGVHVIGYITFQIQEDLSTLFGFTRQARFLSLVGAQVPAYVDDIVGGATLLINTHTELVAATFVYSIIALMITGFTHVLQDLQKVAILPSEKEQVIAVQKACRLYLRFRTLTAKFNKCFALLFAIFFSRDVWSFLVVYAVALRIDKLQGPEESQHMFEYRKKKDFDHGRHDIIVGSIGLGNAALKHLLCLYCHITVRDIVMVLEELEDKIESQDVQAEVTEMLSKIQSCSGAISAGGVHITTESAMAVLGMLASYAVIIYQTRDAALGDQEYAKKTDLPQLAEMIRGLMQNTSTSDIKF</sequence>
<reference evidence="2 3" key="1">
    <citation type="journal article" date="2016" name="Nat. Commun.">
        <title>Extremotolerant tardigrade genome and improved radiotolerance of human cultured cells by tardigrade-unique protein.</title>
        <authorList>
            <person name="Hashimoto T."/>
            <person name="Horikawa D.D."/>
            <person name="Saito Y."/>
            <person name="Kuwahara H."/>
            <person name="Kozuka-Hata H."/>
            <person name="Shin-I T."/>
            <person name="Minakuchi Y."/>
            <person name="Ohishi K."/>
            <person name="Motoyama A."/>
            <person name="Aizu T."/>
            <person name="Enomoto A."/>
            <person name="Kondo K."/>
            <person name="Tanaka S."/>
            <person name="Hara Y."/>
            <person name="Koshikawa S."/>
            <person name="Sagara H."/>
            <person name="Miura T."/>
            <person name="Yokobori S."/>
            <person name="Miyagawa K."/>
            <person name="Suzuki Y."/>
            <person name="Kubo T."/>
            <person name="Oyama M."/>
            <person name="Kohara Y."/>
            <person name="Fujiyama A."/>
            <person name="Arakawa K."/>
            <person name="Katayama T."/>
            <person name="Toyoda A."/>
            <person name="Kunieda T."/>
        </authorList>
    </citation>
    <scope>NUCLEOTIDE SEQUENCE [LARGE SCALE GENOMIC DNA]</scope>
    <source>
        <strain evidence="2 3">YOKOZUNA-1</strain>
    </source>
</reference>
<organism evidence="2 3">
    <name type="scientific">Ramazzottius varieornatus</name>
    <name type="common">Water bear</name>
    <name type="synonym">Tardigrade</name>
    <dbReference type="NCBI Taxonomy" id="947166"/>
    <lineage>
        <taxon>Eukaryota</taxon>
        <taxon>Metazoa</taxon>
        <taxon>Ecdysozoa</taxon>
        <taxon>Tardigrada</taxon>
        <taxon>Eutardigrada</taxon>
        <taxon>Parachela</taxon>
        <taxon>Hypsibioidea</taxon>
        <taxon>Ramazzottiidae</taxon>
        <taxon>Ramazzottius</taxon>
    </lineage>
</organism>
<feature type="transmembrane region" description="Helical" evidence="1">
    <location>
        <begin position="150"/>
        <end position="173"/>
    </location>
</feature>
<dbReference type="EMBL" id="BDGG01000002">
    <property type="protein sequence ID" value="GAU91821.1"/>
    <property type="molecule type" value="Genomic_DNA"/>
</dbReference>
<dbReference type="OrthoDB" id="10239699at2759"/>
<feature type="transmembrane region" description="Helical" evidence="1">
    <location>
        <begin position="56"/>
        <end position="75"/>
    </location>
</feature>
<feature type="transmembrane region" description="Helical" evidence="1">
    <location>
        <begin position="280"/>
        <end position="303"/>
    </location>
</feature>
<evidence type="ECO:0000313" key="3">
    <source>
        <dbReference type="Proteomes" id="UP000186922"/>
    </source>
</evidence>
<feature type="transmembrane region" description="Helical" evidence="1">
    <location>
        <begin position="95"/>
        <end position="117"/>
    </location>
</feature>
<evidence type="ECO:0008006" key="4">
    <source>
        <dbReference type="Google" id="ProtNLM"/>
    </source>
</evidence>
<gene>
    <name evidence="2" type="primary">RvY_04006</name>
    <name evidence="2" type="synonym">RvY_04006.1</name>
    <name evidence="2" type="ORF">RvY_04006-1</name>
</gene>
<name>A0A1D1UQU1_RAMVA</name>
<proteinExistence type="predicted"/>
<feature type="transmembrane region" description="Helical" evidence="1">
    <location>
        <begin position="220"/>
        <end position="241"/>
    </location>
</feature>
<evidence type="ECO:0000313" key="2">
    <source>
        <dbReference type="EMBL" id="GAU91821.1"/>
    </source>
</evidence>
<keyword evidence="1" id="KW-1133">Transmembrane helix</keyword>
<protein>
    <recommendedName>
        <fullName evidence="4">Gustatory receptor</fullName>
    </recommendedName>
</protein>
<keyword evidence="1" id="KW-0812">Transmembrane</keyword>
<comment type="caution">
    <text evidence="2">The sequence shown here is derived from an EMBL/GenBank/DDBJ whole genome shotgun (WGS) entry which is preliminary data.</text>
</comment>
<dbReference type="Proteomes" id="UP000186922">
    <property type="component" value="Unassembled WGS sequence"/>
</dbReference>
<dbReference type="AlphaFoldDB" id="A0A1D1UQU1"/>